<reference evidence="2" key="1">
    <citation type="journal article" date="2022" name="Int. J. Mol. Sci.">
        <title>Draft Genome of Tanacetum Coccineum: Genomic Comparison of Closely Related Tanacetum-Family Plants.</title>
        <authorList>
            <person name="Yamashiro T."/>
            <person name="Shiraishi A."/>
            <person name="Nakayama K."/>
            <person name="Satake H."/>
        </authorList>
    </citation>
    <scope>NUCLEOTIDE SEQUENCE</scope>
</reference>
<keyword evidence="3" id="KW-1185">Reference proteome</keyword>
<protein>
    <submittedName>
        <fullName evidence="2">Uncharacterized protein</fullName>
    </submittedName>
</protein>
<sequence length="106" mass="11858">MFKDEHKGRSFSQESSWEILRMYPKWDAPEPITVLTVDVEGTSGGNVEQFGQDKRPRPSGARAAKKDEIRELVGYRGESNGGVCGYDAKRVATQTGIATRERPNRD</sequence>
<evidence type="ECO:0000313" key="2">
    <source>
        <dbReference type="EMBL" id="GJT23557.1"/>
    </source>
</evidence>
<proteinExistence type="predicted"/>
<dbReference type="EMBL" id="BQNB010014065">
    <property type="protein sequence ID" value="GJT23557.1"/>
    <property type="molecule type" value="Genomic_DNA"/>
</dbReference>
<gene>
    <name evidence="2" type="ORF">Tco_0893494</name>
</gene>
<name>A0ABQ5CAJ4_9ASTR</name>
<reference evidence="2" key="2">
    <citation type="submission" date="2022-01" db="EMBL/GenBank/DDBJ databases">
        <authorList>
            <person name="Yamashiro T."/>
            <person name="Shiraishi A."/>
            <person name="Satake H."/>
            <person name="Nakayama K."/>
        </authorList>
    </citation>
    <scope>NUCLEOTIDE SEQUENCE</scope>
</reference>
<organism evidence="2 3">
    <name type="scientific">Tanacetum coccineum</name>
    <dbReference type="NCBI Taxonomy" id="301880"/>
    <lineage>
        <taxon>Eukaryota</taxon>
        <taxon>Viridiplantae</taxon>
        <taxon>Streptophyta</taxon>
        <taxon>Embryophyta</taxon>
        <taxon>Tracheophyta</taxon>
        <taxon>Spermatophyta</taxon>
        <taxon>Magnoliopsida</taxon>
        <taxon>eudicotyledons</taxon>
        <taxon>Gunneridae</taxon>
        <taxon>Pentapetalae</taxon>
        <taxon>asterids</taxon>
        <taxon>campanulids</taxon>
        <taxon>Asterales</taxon>
        <taxon>Asteraceae</taxon>
        <taxon>Asteroideae</taxon>
        <taxon>Anthemideae</taxon>
        <taxon>Anthemidinae</taxon>
        <taxon>Tanacetum</taxon>
    </lineage>
</organism>
<accession>A0ABQ5CAJ4</accession>
<feature type="region of interest" description="Disordered" evidence="1">
    <location>
        <begin position="42"/>
        <end position="66"/>
    </location>
</feature>
<evidence type="ECO:0000256" key="1">
    <source>
        <dbReference type="SAM" id="MobiDB-lite"/>
    </source>
</evidence>
<evidence type="ECO:0000313" key="3">
    <source>
        <dbReference type="Proteomes" id="UP001151760"/>
    </source>
</evidence>
<dbReference type="Proteomes" id="UP001151760">
    <property type="component" value="Unassembled WGS sequence"/>
</dbReference>
<comment type="caution">
    <text evidence="2">The sequence shown here is derived from an EMBL/GenBank/DDBJ whole genome shotgun (WGS) entry which is preliminary data.</text>
</comment>